<reference evidence="1 2" key="1">
    <citation type="submission" date="2024-05" db="EMBL/GenBank/DDBJ databases">
        <authorList>
            <person name="Duchaud E."/>
        </authorList>
    </citation>
    <scope>NUCLEOTIDE SEQUENCE [LARGE SCALE GENOMIC DNA]</scope>
    <source>
        <strain evidence="1">Ena-SAMPLE-TAB-13-05-2024-13:56:06:370-140302</strain>
    </source>
</reference>
<dbReference type="Proteomes" id="UP001497416">
    <property type="component" value="Unassembled WGS sequence"/>
</dbReference>
<evidence type="ECO:0000313" key="1">
    <source>
        <dbReference type="EMBL" id="CAL2085722.1"/>
    </source>
</evidence>
<name>A0ABM9P0M2_9FLAO</name>
<comment type="caution">
    <text evidence="1">The sequence shown here is derived from an EMBL/GenBank/DDBJ whole genome shotgun (WGS) entry which is preliminary data.</text>
</comment>
<sequence>MYVINNIKFKIRLSKSSGFFNSTQFRIRFLRFAQTTTQILK</sequence>
<protein>
    <submittedName>
        <fullName evidence="1">Uncharacterized protein</fullName>
    </submittedName>
</protein>
<dbReference type="EMBL" id="CAXIXY010000004">
    <property type="protein sequence ID" value="CAL2085722.1"/>
    <property type="molecule type" value="Genomic_DNA"/>
</dbReference>
<accession>A0ABM9P0M2</accession>
<keyword evidence="2" id="KW-1185">Reference proteome</keyword>
<organism evidence="1 2">
    <name type="scientific">Tenacibaculum platacis</name>
    <dbReference type="NCBI Taxonomy" id="3137852"/>
    <lineage>
        <taxon>Bacteria</taxon>
        <taxon>Pseudomonadati</taxon>
        <taxon>Bacteroidota</taxon>
        <taxon>Flavobacteriia</taxon>
        <taxon>Flavobacteriales</taxon>
        <taxon>Flavobacteriaceae</taxon>
        <taxon>Tenacibaculum</taxon>
    </lineage>
</organism>
<evidence type="ECO:0000313" key="2">
    <source>
        <dbReference type="Proteomes" id="UP001497416"/>
    </source>
</evidence>
<gene>
    <name evidence="1" type="ORF">T190607A01A_20519</name>
</gene>
<proteinExistence type="predicted"/>